<gene>
    <name evidence="2" type="ORF">HYY20_06225</name>
</gene>
<dbReference type="AlphaFoldDB" id="A0A932G0M0"/>
<feature type="compositionally biased region" description="Basic and acidic residues" evidence="1">
    <location>
        <begin position="7"/>
        <end position="22"/>
    </location>
</feature>
<reference evidence="2" key="1">
    <citation type="submission" date="2020-07" db="EMBL/GenBank/DDBJ databases">
        <title>Huge and variable diversity of episymbiotic CPR bacteria and DPANN archaea in groundwater ecosystems.</title>
        <authorList>
            <person name="He C.Y."/>
            <person name="Keren R."/>
            <person name="Whittaker M."/>
            <person name="Farag I.F."/>
            <person name="Doudna J."/>
            <person name="Cate J.H.D."/>
            <person name="Banfield J.F."/>
        </authorList>
    </citation>
    <scope>NUCLEOTIDE SEQUENCE</scope>
    <source>
        <strain evidence="2">NC_groundwater_672_Ag_B-0.1um_62_36</strain>
    </source>
</reference>
<dbReference type="Proteomes" id="UP000769766">
    <property type="component" value="Unassembled WGS sequence"/>
</dbReference>
<dbReference type="EMBL" id="JACPRF010000189">
    <property type="protein sequence ID" value="MBI2876460.1"/>
    <property type="molecule type" value="Genomic_DNA"/>
</dbReference>
<protein>
    <submittedName>
        <fullName evidence="2">Uncharacterized protein</fullName>
    </submittedName>
</protein>
<evidence type="ECO:0000313" key="3">
    <source>
        <dbReference type="Proteomes" id="UP000769766"/>
    </source>
</evidence>
<evidence type="ECO:0000256" key="1">
    <source>
        <dbReference type="SAM" id="MobiDB-lite"/>
    </source>
</evidence>
<feature type="region of interest" description="Disordered" evidence="1">
    <location>
        <begin position="1"/>
        <end position="22"/>
    </location>
</feature>
<sequence>MAKPFKILREKMSPEARERSEQKAGELEIVAHFPDGTVRITQFESLDRVESPDLGTP</sequence>
<comment type="caution">
    <text evidence="2">The sequence shown here is derived from an EMBL/GenBank/DDBJ whole genome shotgun (WGS) entry which is preliminary data.</text>
</comment>
<proteinExistence type="predicted"/>
<accession>A0A932G0M0</accession>
<organism evidence="2 3">
    <name type="scientific">Tectimicrobiota bacterium</name>
    <dbReference type="NCBI Taxonomy" id="2528274"/>
    <lineage>
        <taxon>Bacteria</taxon>
        <taxon>Pseudomonadati</taxon>
        <taxon>Nitrospinota/Tectimicrobiota group</taxon>
        <taxon>Candidatus Tectimicrobiota</taxon>
    </lineage>
</organism>
<name>A0A932G0M0_UNCTE</name>
<evidence type="ECO:0000313" key="2">
    <source>
        <dbReference type="EMBL" id="MBI2876460.1"/>
    </source>
</evidence>